<keyword evidence="3" id="KW-1185">Reference proteome</keyword>
<dbReference type="InterPro" id="IPR001041">
    <property type="entry name" value="2Fe-2S_ferredoxin-type"/>
</dbReference>
<dbReference type="Pfam" id="PF00970">
    <property type="entry name" value="FAD_binding_6"/>
    <property type="match status" value="1"/>
</dbReference>
<name>A0ABS6A784_9GAMM</name>
<reference evidence="2 3" key="1">
    <citation type="submission" date="2021-05" db="EMBL/GenBank/DDBJ databases">
        <title>Draft genomes of bacteria isolated from model marine particles.</title>
        <authorList>
            <person name="Datta M.S."/>
            <person name="Schwartzman J.A."/>
            <person name="Enke T.N."/>
            <person name="Saavedra J."/>
            <person name="Cermak N."/>
            <person name="Cordero O.X."/>
        </authorList>
    </citation>
    <scope>NUCLEOTIDE SEQUENCE [LARGE SCALE GENOMIC DNA]</scope>
    <source>
        <strain evidence="2 3">D2M19</strain>
    </source>
</reference>
<dbReference type="InterPro" id="IPR017927">
    <property type="entry name" value="FAD-bd_FR_type"/>
</dbReference>
<dbReference type="PANTHER" id="PTHR47354">
    <property type="entry name" value="NADH OXIDOREDUCTASE HCR"/>
    <property type="match status" value="1"/>
</dbReference>
<dbReference type="InterPro" id="IPR050415">
    <property type="entry name" value="MRET"/>
</dbReference>
<evidence type="ECO:0000259" key="1">
    <source>
        <dbReference type="PROSITE" id="PS51384"/>
    </source>
</evidence>
<evidence type="ECO:0000313" key="2">
    <source>
        <dbReference type="EMBL" id="MBU2873639.1"/>
    </source>
</evidence>
<dbReference type="Proteomes" id="UP000753376">
    <property type="component" value="Unassembled WGS sequence"/>
</dbReference>
<gene>
    <name evidence="2" type="ORF">KO508_06395</name>
</gene>
<dbReference type="CDD" id="cd00207">
    <property type="entry name" value="fer2"/>
    <property type="match status" value="1"/>
</dbReference>
<dbReference type="Pfam" id="PF00111">
    <property type="entry name" value="Fer2"/>
    <property type="match status" value="1"/>
</dbReference>
<proteinExistence type="predicted"/>
<dbReference type="InterPro" id="IPR008333">
    <property type="entry name" value="Cbr1-like_FAD-bd_dom"/>
</dbReference>
<protein>
    <submittedName>
        <fullName evidence="2">Ferredoxin reductase</fullName>
    </submittedName>
</protein>
<organism evidence="2 3">
    <name type="scientific">Marinobacter salexigens</name>
    <dbReference type="NCBI Taxonomy" id="1925763"/>
    <lineage>
        <taxon>Bacteria</taxon>
        <taxon>Pseudomonadati</taxon>
        <taxon>Pseudomonadota</taxon>
        <taxon>Gammaproteobacteria</taxon>
        <taxon>Pseudomonadales</taxon>
        <taxon>Marinobacteraceae</taxon>
        <taxon>Marinobacter</taxon>
    </lineage>
</organism>
<evidence type="ECO:0000313" key="3">
    <source>
        <dbReference type="Proteomes" id="UP000753376"/>
    </source>
</evidence>
<dbReference type="RefSeq" id="WP_216007615.1">
    <property type="nucleotide sequence ID" value="NZ_JAHKPV010000006.1"/>
</dbReference>
<dbReference type="InterPro" id="IPR001433">
    <property type="entry name" value="OxRdtase_FAD/NAD-bd"/>
</dbReference>
<dbReference type="PROSITE" id="PS51384">
    <property type="entry name" value="FAD_FR"/>
    <property type="match status" value="1"/>
</dbReference>
<accession>A0ABS6A784</accession>
<dbReference type="CDD" id="cd06216">
    <property type="entry name" value="FNR_iron_sulfur_binding_2"/>
    <property type="match status" value="1"/>
</dbReference>
<dbReference type="EMBL" id="JAHKPV010000006">
    <property type="protein sequence ID" value="MBU2873639.1"/>
    <property type="molecule type" value="Genomic_DNA"/>
</dbReference>
<dbReference type="Pfam" id="PF00175">
    <property type="entry name" value="NAD_binding_1"/>
    <property type="match status" value="1"/>
</dbReference>
<sequence length="371" mass="40429">MLARNTQTNALHWLGKQLFNRDDPAAFFDPLLETLDPMLVQSQTPARVEQVIEETADTRTFVLKPATRWAGFHAGQHVSICVEINGVKRTRTFSLSSSPELWSEQGLVTLTIKRLPGGLVTNWLHDHLGQGQVLGFGEAFGDFLLPDTPKPVLFIAGGSGITPILSQLETMAARDFRAPVTLLYFVRTQQDVIAEERLKALASRYSALTLNIIATNENDKPRYLKSQDLKAVPGLKARHVFLCGPKGLMDLANELLHQQGVLKKDIHNTFFSSAAPTLSSDLADQVLGGKVEFCKSNLEASSEGDASLLEIAEASGLKPRHGCRMGICHQCSCRKTNGTVINRLTGKASGPGEESVQLCISIPHGPVTIDV</sequence>
<dbReference type="PANTHER" id="PTHR47354:SF3">
    <property type="entry name" value="OXIDOREDUCTASE-RELATED"/>
    <property type="match status" value="1"/>
</dbReference>
<feature type="domain" description="FAD-binding FR-type" evidence="1">
    <location>
        <begin position="41"/>
        <end position="146"/>
    </location>
</feature>
<comment type="caution">
    <text evidence="2">The sequence shown here is derived from an EMBL/GenBank/DDBJ whole genome shotgun (WGS) entry which is preliminary data.</text>
</comment>